<dbReference type="GO" id="GO:0008982">
    <property type="term" value="F:protein-N(PI)-phosphohistidine-sugar phosphotransferase activity"/>
    <property type="evidence" value="ECO:0007669"/>
    <property type="project" value="InterPro"/>
</dbReference>
<dbReference type="GO" id="GO:0005737">
    <property type="term" value="C:cytoplasm"/>
    <property type="evidence" value="ECO:0007669"/>
    <property type="project" value="UniProtKB-SubCell"/>
</dbReference>
<dbReference type="PROSITE" id="PS51094">
    <property type="entry name" value="PTS_EIIA_TYPE_2"/>
    <property type="match status" value="1"/>
</dbReference>
<dbReference type="Pfam" id="PF00359">
    <property type="entry name" value="PTS_EIIA_2"/>
    <property type="match status" value="1"/>
</dbReference>
<keyword evidence="4" id="KW-0597">Phosphoprotein</keyword>
<dbReference type="Pfam" id="PF05043">
    <property type="entry name" value="Mga"/>
    <property type="match status" value="1"/>
</dbReference>
<evidence type="ECO:0000259" key="13">
    <source>
        <dbReference type="PROSITE" id="PS51099"/>
    </source>
</evidence>
<feature type="domain" description="PTS EIIB type-2" evidence="13">
    <location>
        <begin position="397"/>
        <end position="485"/>
    </location>
</feature>
<dbReference type="PANTHER" id="PTHR36203:SF1">
    <property type="entry name" value="ASCORBATE-SPECIFIC PTS SYSTEM EIIA COMPONENT"/>
    <property type="match status" value="1"/>
</dbReference>
<evidence type="ECO:0000256" key="5">
    <source>
        <dbReference type="ARBA" id="ARBA00022679"/>
    </source>
</evidence>
<feature type="domain" description="PTS EIIA type-2" evidence="12">
    <location>
        <begin position="537"/>
        <end position="680"/>
    </location>
</feature>
<dbReference type="SUPFAM" id="SSF55804">
    <property type="entry name" value="Phoshotransferase/anion transport protein"/>
    <property type="match status" value="1"/>
</dbReference>
<dbReference type="EMBL" id="CP013655">
    <property type="protein sequence ID" value="ALS36014.1"/>
    <property type="molecule type" value="Genomic_DNA"/>
</dbReference>
<evidence type="ECO:0000256" key="6">
    <source>
        <dbReference type="ARBA" id="ARBA00022683"/>
    </source>
</evidence>
<reference evidence="16" key="1">
    <citation type="submission" date="2015-12" db="EMBL/GenBank/DDBJ databases">
        <authorList>
            <person name="Lauer A."/>
            <person name="Humrighouse B."/>
            <person name="Loparev V."/>
            <person name="Shewmaker P.L."/>
            <person name="Whitney A.M."/>
            <person name="McLaughlin R.W."/>
        </authorList>
    </citation>
    <scope>NUCLEOTIDE SEQUENCE [LARGE SCALE GENOMIC DNA]</scope>
    <source>
        <strain evidence="16">LMG 26678</strain>
    </source>
</reference>
<dbReference type="InterPro" id="IPR036095">
    <property type="entry name" value="PTS_EIIB-like_sf"/>
</dbReference>
<dbReference type="Proteomes" id="UP000067523">
    <property type="component" value="Chromosome"/>
</dbReference>
<dbReference type="PROSITE" id="PS51372">
    <property type="entry name" value="PRD_2"/>
    <property type="match status" value="1"/>
</dbReference>
<dbReference type="STRING" id="118060.ATZ35_02220"/>
<dbReference type="AlphaFoldDB" id="A0A0U2ITT9"/>
<dbReference type="InterPro" id="IPR016152">
    <property type="entry name" value="PTrfase/Anion_transptr"/>
</dbReference>
<evidence type="ECO:0000256" key="3">
    <source>
        <dbReference type="ARBA" id="ARBA00022490"/>
    </source>
</evidence>
<proteinExistence type="predicted"/>
<dbReference type="Gene3D" id="1.10.1790.10">
    <property type="entry name" value="PRD domain"/>
    <property type="match status" value="1"/>
</dbReference>
<dbReference type="Gene3D" id="3.40.50.2300">
    <property type="match status" value="1"/>
</dbReference>
<organism evidence="15 16">
    <name type="scientific">Enterococcus rotai</name>
    <dbReference type="NCBI Taxonomy" id="118060"/>
    <lineage>
        <taxon>Bacteria</taxon>
        <taxon>Bacillati</taxon>
        <taxon>Bacillota</taxon>
        <taxon>Bacilli</taxon>
        <taxon>Lactobacillales</taxon>
        <taxon>Enterococcaceae</taxon>
        <taxon>Enterococcus</taxon>
    </lineage>
</organism>
<evidence type="ECO:0000313" key="16">
    <source>
        <dbReference type="Proteomes" id="UP000067523"/>
    </source>
</evidence>
<evidence type="ECO:0000256" key="4">
    <source>
        <dbReference type="ARBA" id="ARBA00022553"/>
    </source>
</evidence>
<name>A0A0U2ITT9_9ENTE</name>
<dbReference type="PROSITE" id="PS51099">
    <property type="entry name" value="PTS_EIIB_TYPE_2"/>
    <property type="match status" value="1"/>
</dbReference>
<dbReference type="InterPro" id="IPR013011">
    <property type="entry name" value="PTS_EIIB_2"/>
</dbReference>
<dbReference type="GO" id="GO:0006355">
    <property type="term" value="P:regulation of DNA-templated transcription"/>
    <property type="evidence" value="ECO:0007669"/>
    <property type="project" value="InterPro"/>
</dbReference>
<evidence type="ECO:0000256" key="2">
    <source>
        <dbReference type="ARBA" id="ARBA00022448"/>
    </source>
</evidence>
<dbReference type="RefSeq" id="WP_208929217.1">
    <property type="nucleotide sequence ID" value="NZ_CP013655.1"/>
</dbReference>
<evidence type="ECO:0000256" key="1">
    <source>
        <dbReference type="ARBA" id="ARBA00004496"/>
    </source>
</evidence>
<gene>
    <name evidence="15" type="ORF">ATZ35_02220</name>
</gene>
<comment type="function">
    <text evidence="9">The phosphoenolpyruvate-dependent sugar phosphotransferase system (sugar PTS), a major carbohydrate active transport system, catalyzes the phosphorylation of incoming sugar substrates concomitantly with their translocation across the cell membrane. The enzyme II UlaABC PTS system is involved in ascorbate transport.</text>
</comment>
<evidence type="ECO:0000313" key="15">
    <source>
        <dbReference type="EMBL" id="ALS36014.1"/>
    </source>
</evidence>
<evidence type="ECO:0000256" key="9">
    <source>
        <dbReference type="ARBA" id="ARBA00037387"/>
    </source>
</evidence>
<keyword evidence="8" id="KW-0010">Activator</keyword>
<comment type="subcellular location">
    <subcellularLocation>
        <location evidence="1">Cytoplasm</location>
    </subcellularLocation>
</comment>
<dbReference type="CDD" id="cd00211">
    <property type="entry name" value="PTS_IIA_fru"/>
    <property type="match status" value="1"/>
</dbReference>
<dbReference type="Gene3D" id="3.40.930.10">
    <property type="entry name" value="Mannitol-specific EII, Chain A"/>
    <property type="match status" value="1"/>
</dbReference>
<dbReference type="InterPro" id="IPR002178">
    <property type="entry name" value="PTS_EIIA_type-2_dom"/>
</dbReference>
<dbReference type="InterPro" id="IPR051351">
    <property type="entry name" value="Ascorbate-PTS_EIIA_comp"/>
</dbReference>
<feature type="domain" description="PRD" evidence="14">
    <location>
        <begin position="284"/>
        <end position="391"/>
    </location>
</feature>
<evidence type="ECO:0000259" key="14">
    <source>
        <dbReference type="PROSITE" id="PS51372"/>
    </source>
</evidence>
<dbReference type="InterPro" id="IPR011608">
    <property type="entry name" value="PRD"/>
</dbReference>
<dbReference type="GO" id="GO:0016301">
    <property type="term" value="F:kinase activity"/>
    <property type="evidence" value="ECO:0007669"/>
    <property type="project" value="UniProtKB-KW"/>
</dbReference>
<protein>
    <recommendedName>
        <fullName evidence="10">Ascorbate-specific PTS system EIIA component</fullName>
    </recommendedName>
    <alternativeName>
        <fullName evidence="11">Ascorbate-specific phosphotransferase enzyme IIA component</fullName>
    </alternativeName>
</protein>
<keyword evidence="7" id="KW-0418">Kinase</keyword>
<evidence type="ECO:0000256" key="11">
    <source>
        <dbReference type="ARBA" id="ARBA00042072"/>
    </source>
</evidence>
<dbReference type="GO" id="GO:0009401">
    <property type="term" value="P:phosphoenolpyruvate-dependent sugar phosphotransferase system"/>
    <property type="evidence" value="ECO:0007669"/>
    <property type="project" value="UniProtKB-KW"/>
</dbReference>
<keyword evidence="6" id="KW-0598">Phosphotransferase system</keyword>
<keyword evidence="2" id="KW-0813">Transport</keyword>
<dbReference type="SUPFAM" id="SSF52794">
    <property type="entry name" value="PTS system IIB component-like"/>
    <property type="match status" value="1"/>
</dbReference>
<keyword evidence="5" id="KW-0808">Transferase</keyword>
<accession>A0A0U2ITT9</accession>
<dbReference type="SUPFAM" id="SSF63520">
    <property type="entry name" value="PTS-regulatory domain, PRD"/>
    <property type="match status" value="1"/>
</dbReference>
<dbReference type="PANTHER" id="PTHR36203">
    <property type="entry name" value="ASCORBATE-SPECIFIC PTS SYSTEM EIIA COMPONENT"/>
    <property type="match status" value="1"/>
</dbReference>
<dbReference type="InterPro" id="IPR036634">
    <property type="entry name" value="PRD_sf"/>
</dbReference>
<evidence type="ECO:0000256" key="7">
    <source>
        <dbReference type="ARBA" id="ARBA00022777"/>
    </source>
</evidence>
<dbReference type="Pfam" id="PF00874">
    <property type="entry name" value="PRD"/>
    <property type="match status" value="1"/>
</dbReference>
<dbReference type="PROSITE" id="PS00372">
    <property type="entry name" value="PTS_EIIA_TYPE_2_HIS"/>
    <property type="match status" value="1"/>
</dbReference>
<dbReference type="KEGG" id="erx:ATZ35_02220"/>
<dbReference type="InterPro" id="IPR007737">
    <property type="entry name" value="Mga_HTH"/>
</dbReference>
<keyword evidence="3" id="KW-0963">Cytoplasm</keyword>
<evidence type="ECO:0000256" key="10">
    <source>
        <dbReference type="ARBA" id="ARBA00041175"/>
    </source>
</evidence>
<evidence type="ECO:0000259" key="12">
    <source>
        <dbReference type="PROSITE" id="PS51094"/>
    </source>
</evidence>
<sequence length="683" mass="78878">MIDYRMSYLIDMSHSVGHSIQELSEMTGLPTETVIDQLGKIDEQLQKFSYEPIYWEEGKLSFPKQVADKWLELHFGKLETEIFYLEYERQALLYLLTFTADEDLSVFHYQEFFQVSKNTILADIKKLRKHLAMQQISLDYSRKKGFYLSGNEEQIRIQAHQMVAKVITSVSGKWGLKKGLIKYSRTFEADVRSYLFETIKASELVIVPSRIEETIYFMAYVLRRAKSHSIKLDRQAKETLKELNAFHGSQLFLAKFSTILEPESEQFYFTLIFMTITQGEIRDTALEFLLECGSQIIHEMERLAAIEFKDYRKLLLDLFYHLVPAFFRIKYHFSLTNVLIEEIKEQYDELFALTKIALHPLEMLTGQATPDEEVGYFTILFGGEIGNQRELNRVIRYKALVLCPSGISSSLIMQSELKELFPTIDFSLTTTVDQLESIAESEYDVIFSSVPLNTPKKTYLINPIMTQLEKNNLIRHVQEELLIPGIVVPSIDEIIETLLPYIELKKGITKEKIYRILNRKMIKKLKVKEDEKPMLSELLTTEMIQLTDKTLTWEEAIAYVAQPLKEQGKITENYIDAMIQKVKDYGAFIHIGKGIALPHARPEDGVKQLGMSLLKVEEPVLLLDDPKHEITIFICLAAVDNEMHLKALASLTKILSNKENLEKLLAAKDQETIIQLLKEGESL</sequence>
<dbReference type="CDD" id="cd05568">
    <property type="entry name" value="PTS_IIB_bgl_like"/>
    <property type="match status" value="1"/>
</dbReference>
<keyword evidence="16" id="KW-1185">Reference proteome</keyword>
<evidence type="ECO:0000256" key="8">
    <source>
        <dbReference type="ARBA" id="ARBA00023159"/>
    </source>
</evidence>